<dbReference type="RefSeq" id="WP_201964223.1">
    <property type="nucleotide sequence ID" value="NZ_JAEHIW010000012.1"/>
</dbReference>
<dbReference type="EMBL" id="JAWZVU010000002">
    <property type="protein sequence ID" value="MDX7718931.1"/>
    <property type="molecule type" value="Genomic_DNA"/>
</dbReference>
<dbReference type="Proteomes" id="UP001277183">
    <property type="component" value="Unassembled WGS sequence"/>
</dbReference>
<name>A0AAW9EZQ6_AERCA</name>
<protein>
    <submittedName>
        <fullName evidence="1">Uncharacterized protein</fullName>
    </submittedName>
</protein>
<sequence>MTDPGLSEKSDKEKQWKEERELVNRFFEVVRYQTTGFWDVHRCRAFWSTELPKVPPELLAPVLTELLTMGVASAFSDGEEKALKTMRKVFK</sequence>
<evidence type="ECO:0000313" key="1">
    <source>
        <dbReference type="EMBL" id="MDX7718931.1"/>
    </source>
</evidence>
<gene>
    <name evidence="1" type="ORF">SJS77_00260</name>
</gene>
<accession>A0AAW9EZQ6</accession>
<comment type="caution">
    <text evidence="1">The sequence shown here is derived from an EMBL/GenBank/DDBJ whole genome shotgun (WGS) entry which is preliminary data.</text>
</comment>
<reference evidence="1" key="1">
    <citation type="submission" date="2023-11" db="EMBL/GenBank/DDBJ databases">
        <title>WGS of Aeromonas in Northern Israel.</title>
        <authorList>
            <person name="Hershko Y."/>
        </authorList>
    </citation>
    <scope>NUCLEOTIDE SEQUENCE</scope>
    <source>
        <strain evidence="1">77416</strain>
    </source>
</reference>
<organism evidence="1 2">
    <name type="scientific">Aeromonas caviae</name>
    <name type="common">Aeromonas punctata</name>
    <dbReference type="NCBI Taxonomy" id="648"/>
    <lineage>
        <taxon>Bacteria</taxon>
        <taxon>Pseudomonadati</taxon>
        <taxon>Pseudomonadota</taxon>
        <taxon>Gammaproteobacteria</taxon>
        <taxon>Aeromonadales</taxon>
        <taxon>Aeromonadaceae</taxon>
        <taxon>Aeromonas</taxon>
    </lineage>
</organism>
<evidence type="ECO:0000313" key="2">
    <source>
        <dbReference type="Proteomes" id="UP001277183"/>
    </source>
</evidence>
<dbReference type="AlphaFoldDB" id="A0AAW9EZQ6"/>
<proteinExistence type="predicted"/>